<dbReference type="AlphaFoldDB" id="A0AA36JH17"/>
<name>A0AA36JH17_9DINO</name>
<evidence type="ECO:0000313" key="1">
    <source>
        <dbReference type="EMBL" id="CAJ1406083.1"/>
    </source>
</evidence>
<dbReference type="Proteomes" id="UP001178507">
    <property type="component" value="Unassembled WGS sequence"/>
</dbReference>
<sequence>MALPHAPVRQVLPAGEPPYAMRDFERSALLEGPPGLDTTSRGAPESGISQDMLTYISQRVNHMLATATRSSELQVHTELRRLESSFAALADKVRRVETLLGKDKARHSEPVLQDNLDRLLANIEQRREQEMLSLKRELHQIIMVHNHNADLMADHKVAIDQISTVIEEPKEGKPTAAQLHNRDVHQHIQQIASTLEENSQQEQDVDALLERGEVILQRVGKTIAAFVAPYYQQAMPAVPGLHGLGHMPYPPESYMGAPMGHLPFNHPGAHPLLGANYPMYPMPPMR</sequence>
<organism evidence="1 2">
    <name type="scientific">Effrenium voratum</name>
    <dbReference type="NCBI Taxonomy" id="2562239"/>
    <lineage>
        <taxon>Eukaryota</taxon>
        <taxon>Sar</taxon>
        <taxon>Alveolata</taxon>
        <taxon>Dinophyceae</taxon>
        <taxon>Suessiales</taxon>
        <taxon>Symbiodiniaceae</taxon>
        <taxon>Effrenium</taxon>
    </lineage>
</organism>
<reference evidence="1" key="1">
    <citation type="submission" date="2023-08" db="EMBL/GenBank/DDBJ databases">
        <authorList>
            <person name="Chen Y."/>
            <person name="Shah S."/>
            <person name="Dougan E. K."/>
            <person name="Thang M."/>
            <person name="Chan C."/>
        </authorList>
    </citation>
    <scope>NUCLEOTIDE SEQUENCE</scope>
</reference>
<comment type="caution">
    <text evidence="1">The sequence shown here is derived from an EMBL/GenBank/DDBJ whole genome shotgun (WGS) entry which is preliminary data.</text>
</comment>
<keyword evidence="2" id="KW-1185">Reference proteome</keyword>
<gene>
    <name evidence="1" type="ORF">EVOR1521_LOCUS28139</name>
</gene>
<accession>A0AA36JH17</accession>
<proteinExistence type="predicted"/>
<protein>
    <submittedName>
        <fullName evidence="1">Uncharacterized protein</fullName>
    </submittedName>
</protein>
<evidence type="ECO:0000313" key="2">
    <source>
        <dbReference type="Proteomes" id="UP001178507"/>
    </source>
</evidence>
<dbReference type="EMBL" id="CAUJNA010003616">
    <property type="protein sequence ID" value="CAJ1406083.1"/>
    <property type="molecule type" value="Genomic_DNA"/>
</dbReference>